<dbReference type="Proteomes" id="UP001589894">
    <property type="component" value="Unassembled WGS sequence"/>
</dbReference>
<feature type="region of interest" description="Disordered" evidence="2">
    <location>
        <begin position="1"/>
        <end position="22"/>
    </location>
</feature>
<keyword evidence="4" id="KW-1185">Reference proteome</keyword>
<dbReference type="SUPFAM" id="SSF48264">
    <property type="entry name" value="Cytochrome P450"/>
    <property type="match status" value="1"/>
</dbReference>
<dbReference type="RefSeq" id="WP_377338794.1">
    <property type="nucleotide sequence ID" value="NZ_JBHLUE010000011.1"/>
</dbReference>
<reference evidence="3 4" key="1">
    <citation type="submission" date="2024-09" db="EMBL/GenBank/DDBJ databases">
        <authorList>
            <person name="Sun Q."/>
            <person name="Mori K."/>
        </authorList>
    </citation>
    <scope>NUCLEOTIDE SEQUENCE [LARGE SCALE GENOMIC DNA]</scope>
    <source>
        <strain evidence="3 4">TBRC 2205</strain>
    </source>
</reference>
<dbReference type="Gene3D" id="1.10.630.10">
    <property type="entry name" value="Cytochrome P450"/>
    <property type="match status" value="1"/>
</dbReference>
<dbReference type="PANTHER" id="PTHR46696:SF1">
    <property type="entry name" value="CYTOCHROME P450 YJIB-RELATED"/>
    <property type="match status" value="1"/>
</dbReference>
<sequence length="406" mass="44916">MTDTTEAAPGRPGADLDPFDPAHRADPYPVYRRLRERAPVFRTPRGHWLISGYHDCSSVFRDPRFGHGTTTLRNNTFRRPVGGRSLPFILLDPPEHTRLRSLVSRAFTPRTVAAMGERIQEIVDGMIDVALERGRADIIADLGYPLPATVISELLGVPAGDREAIKELSRLVARGVDPDFRHTPEELRRRAEAFTTFDGYFRELLAHRRREPADDLLSELVAVRDGDGRLTEEELLTTCILLYVAGHETTMDLIGNGTLALLRHPDQLARLRADPGLIASAVEELLRFDPPTQLSRRTALADAEVGGQAIRAGEQVVLLRGAANRDPAVFPDPDRLDLGRRNNRHLSFDGGIHFCLGAALARLEGQIALGTLVRRVPHLRLAGAELTYRDNLVIRGLAALPVLTGR</sequence>
<dbReference type="CDD" id="cd20625">
    <property type="entry name" value="CYP164-like"/>
    <property type="match status" value="1"/>
</dbReference>
<evidence type="ECO:0000256" key="1">
    <source>
        <dbReference type="ARBA" id="ARBA00010617"/>
    </source>
</evidence>
<dbReference type="PRINTS" id="PR00359">
    <property type="entry name" value="BP450"/>
</dbReference>
<comment type="caution">
    <text evidence="3">The sequence shown here is derived from an EMBL/GenBank/DDBJ whole genome shotgun (WGS) entry which is preliminary data.</text>
</comment>
<comment type="similarity">
    <text evidence="1">Belongs to the cytochrome P450 family.</text>
</comment>
<dbReference type="EMBL" id="JBHLUE010000011">
    <property type="protein sequence ID" value="MFC0565188.1"/>
    <property type="molecule type" value="Genomic_DNA"/>
</dbReference>
<evidence type="ECO:0000313" key="3">
    <source>
        <dbReference type="EMBL" id="MFC0565188.1"/>
    </source>
</evidence>
<dbReference type="InterPro" id="IPR036396">
    <property type="entry name" value="Cyt_P450_sf"/>
</dbReference>
<proteinExistence type="inferred from homology"/>
<organism evidence="3 4">
    <name type="scientific">Plantactinospora siamensis</name>
    <dbReference type="NCBI Taxonomy" id="555372"/>
    <lineage>
        <taxon>Bacteria</taxon>
        <taxon>Bacillati</taxon>
        <taxon>Actinomycetota</taxon>
        <taxon>Actinomycetes</taxon>
        <taxon>Micromonosporales</taxon>
        <taxon>Micromonosporaceae</taxon>
        <taxon>Plantactinospora</taxon>
    </lineage>
</organism>
<evidence type="ECO:0000313" key="4">
    <source>
        <dbReference type="Proteomes" id="UP001589894"/>
    </source>
</evidence>
<accession>A0ABV6NYT9</accession>
<evidence type="ECO:0000256" key="2">
    <source>
        <dbReference type="SAM" id="MobiDB-lite"/>
    </source>
</evidence>
<name>A0ABV6NYT9_9ACTN</name>
<gene>
    <name evidence="3" type="ORF">ACFFHU_13715</name>
</gene>
<dbReference type="Pfam" id="PF00067">
    <property type="entry name" value="p450"/>
    <property type="match status" value="2"/>
</dbReference>
<dbReference type="PANTHER" id="PTHR46696">
    <property type="entry name" value="P450, PUTATIVE (EUROFUNG)-RELATED"/>
    <property type="match status" value="1"/>
</dbReference>
<dbReference type="InterPro" id="IPR002397">
    <property type="entry name" value="Cyt_P450_B"/>
</dbReference>
<protein>
    <submittedName>
        <fullName evidence="3">Cytochrome P450</fullName>
    </submittedName>
</protein>
<dbReference type="InterPro" id="IPR001128">
    <property type="entry name" value="Cyt_P450"/>
</dbReference>